<dbReference type="CDD" id="cd03801">
    <property type="entry name" value="GT4_PimA-like"/>
    <property type="match status" value="1"/>
</dbReference>
<evidence type="ECO:0000259" key="2">
    <source>
        <dbReference type="Pfam" id="PF13439"/>
    </source>
</evidence>
<dbReference type="Pfam" id="PF13439">
    <property type="entry name" value="Glyco_transf_4"/>
    <property type="match status" value="1"/>
</dbReference>
<dbReference type="InterPro" id="IPR050194">
    <property type="entry name" value="Glycosyltransferase_grp1"/>
</dbReference>
<reference evidence="4 6" key="1">
    <citation type="submission" date="2016-04" db="EMBL/GenBank/DDBJ databases">
        <title>Genome sequence of Methanosphaera cuniculi DSM 4103.</title>
        <authorList>
            <person name="Poehlein A."/>
            <person name="Seedorf H."/>
            <person name="Daniel R."/>
        </authorList>
    </citation>
    <scope>NUCLEOTIDE SEQUENCE [LARGE SCALE GENOMIC DNA]</scope>
    <source>
        <strain evidence="4 6">DSM 4103</strain>
    </source>
</reference>
<reference evidence="3 5" key="2">
    <citation type="journal article" date="2017" name="BMC Genomics">
        <title>Genomic analysis of methanogenic archaea reveals a shift towards energy conservation.</title>
        <authorList>
            <person name="Gilmore S.P."/>
            <person name="Henske J.K."/>
            <person name="Sexton J.A."/>
            <person name="Solomon K.V."/>
            <person name="Seppala S."/>
            <person name="Yoo J.I."/>
            <person name="Huyett L.M."/>
            <person name="Pressman A."/>
            <person name="Cogan J.Z."/>
            <person name="Kivenson V."/>
            <person name="Peng X."/>
            <person name="Tan Y."/>
            <person name="Valentine D.L."/>
            <person name="O'Malley M.A."/>
        </authorList>
    </citation>
    <scope>NUCLEOTIDE SEQUENCE [LARGE SCALE GENOMIC DNA]</scope>
    <source>
        <strain evidence="3 5">1R-7</strain>
    </source>
</reference>
<evidence type="ECO:0000313" key="3">
    <source>
        <dbReference type="EMBL" id="PAV07835.1"/>
    </source>
</evidence>
<dbReference type="AlphaFoldDB" id="A0A2A2HEP7"/>
<evidence type="ECO:0000313" key="6">
    <source>
        <dbReference type="Proteomes" id="UP000246004"/>
    </source>
</evidence>
<dbReference type="EMBL" id="LWMS01000042">
    <property type="protein sequence ID" value="PWL07998.1"/>
    <property type="molecule type" value="Genomic_DNA"/>
</dbReference>
<evidence type="ECO:0000259" key="1">
    <source>
        <dbReference type="Pfam" id="PF00534"/>
    </source>
</evidence>
<dbReference type="Gene3D" id="3.40.50.2000">
    <property type="entry name" value="Glycogen Phosphorylase B"/>
    <property type="match status" value="2"/>
</dbReference>
<dbReference type="Proteomes" id="UP000246004">
    <property type="component" value="Unassembled WGS sequence"/>
</dbReference>
<feature type="domain" description="Glycosyl transferase family 1" evidence="1">
    <location>
        <begin position="180"/>
        <end position="348"/>
    </location>
</feature>
<dbReference type="InterPro" id="IPR028098">
    <property type="entry name" value="Glyco_trans_4-like_N"/>
</dbReference>
<protein>
    <submittedName>
        <fullName evidence="4">GDP-mannose-dependent alpha-(1-6)-phosphatidylinositol monomannoside mannosyltransferase</fullName>
        <ecNumber evidence="4">2.4.1.345</ecNumber>
    </submittedName>
    <submittedName>
        <fullName evidence="3">Glycosyl transferase</fullName>
    </submittedName>
</protein>
<dbReference type="InterPro" id="IPR001296">
    <property type="entry name" value="Glyco_trans_1"/>
</dbReference>
<dbReference type="Proteomes" id="UP000217528">
    <property type="component" value="Unassembled WGS sequence"/>
</dbReference>
<organism evidence="3 5">
    <name type="scientific">Methanosphaera cuniculi</name>
    <dbReference type="NCBI Taxonomy" id="1077256"/>
    <lineage>
        <taxon>Archaea</taxon>
        <taxon>Methanobacteriati</taxon>
        <taxon>Methanobacteriota</taxon>
        <taxon>Methanomada group</taxon>
        <taxon>Methanobacteria</taxon>
        <taxon>Methanobacteriales</taxon>
        <taxon>Methanobacteriaceae</taxon>
        <taxon>Methanosphaera</taxon>
    </lineage>
</organism>
<comment type="caution">
    <text evidence="3">The sequence shown here is derived from an EMBL/GenBank/DDBJ whole genome shotgun (WGS) entry which is preliminary data.</text>
</comment>
<dbReference type="PANTHER" id="PTHR45947">
    <property type="entry name" value="SULFOQUINOVOSYL TRANSFERASE SQD2"/>
    <property type="match status" value="1"/>
</dbReference>
<evidence type="ECO:0000313" key="5">
    <source>
        <dbReference type="Proteomes" id="UP000217528"/>
    </source>
</evidence>
<dbReference type="EMBL" id="LMVN01000007">
    <property type="protein sequence ID" value="PAV07835.1"/>
    <property type="molecule type" value="Genomic_DNA"/>
</dbReference>
<dbReference type="Pfam" id="PF00534">
    <property type="entry name" value="Glycos_transf_1"/>
    <property type="match status" value="1"/>
</dbReference>
<gene>
    <name evidence="4" type="primary">pimB</name>
    <name evidence="3" type="ORF">ASJ82_02585</name>
    <name evidence="4" type="ORF">MSCUN_12410</name>
</gene>
<dbReference type="RefSeq" id="WP_095608281.1">
    <property type="nucleotide sequence ID" value="NZ_CAUHCB010000014.1"/>
</dbReference>
<dbReference type="GO" id="GO:0043750">
    <property type="term" value="F:phosphatidylinositol alpha-mannosyltransferase activity"/>
    <property type="evidence" value="ECO:0007669"/>
    <property type="project" value="UniProtKB-EC"/>
</dbReference>
<dbReference type="OrthoDB" id="132546at2157"/>
<dbReference type="EC" id="2.4.1.345" evidence="4"/>
<accession>A0A2A2HEP7</accession>
<feature type="domain" description="Glycosyltransferase subfamily 4-like N-terminal" evidence="2">
    <location>
        <begin position="14"/>
        <end position="177"/>
    </location>
</feature>
<dbReference type="SUPFAM" id="SSF53756">
    <property type="entry name" value="UDP-Glycosyltransferase/glycogen phosphorylase"/>
    <property type="match status" value="1"/>
</dbReference>
<evidence type="ECO:0000313" key="4">
    <source>
        <dbReference type="EMBL" id="PWL07998.1"/>
    </source>
</evidence>
<proteinExistence type="predicted"/>
<sequence length="376" mass="42884">MKVIQTPVRFYPFIGGVEQYVYYISKQLVKYDDCEVDVICANEPESPKFETYEGINIKRLDYKGKVANTNVTPSLPNVLSSTDFDIIHTHIPTPWSADWSNIIARRKDKPLIVTYHNDIIGSGFANVIANVYNKTALKYLLNKADRIIITQDDYINSPHLTNYKDKIITIPNGVDTTLFKPQDKRNHNQIFFLSVLDRFHKYKGLDYLLEALSEVKKTIPDVKLVVGGKGELLDYYKQKTQKLGIQDNVEFKGFLTDEEVINYYATSELFILPSISSLQEGFGIVVLEALSSKTPVISTDIVGVADDVIKTNSGIIIPPKDVKALKESIIKILKDPELQKNMGENGRKLVQQKYEWKQIAEDIHTLYHEVIDEYNK</sequence>
<keyword evidence="3" id="KW-0808">Transferase</keyword>
<keyword evidence="4" id="KW-0328">Glycosyltransferase</keyword>
<name>A0A2A2HEP7_9EURY</name>
<keyword evidence="5" id="KW-1185">Reference proteome</keyword>
<dbReference type="PANTHER" id="PTHR45947:SF3">
    <property type="entry name" value="SULFOQUINOVOSYL TRANSFERASE SQD2"/>
    <property type="match status" value="1"/>
</dbReference>